<dbReference type="SUPFAM" id="SSF55031">
    <property type="entry name" value="Bacterial exopeptidase dimerisation domain"/>
    <property type="match status" value="1"/>
</dbReference>
<keyword evidence="9" id="KW-1185">Reference proteome</keyword>
<protein>
    <submittedName>
        <fullName evidence="8">Peptidase M20</fullName>
    </submittedName>
</protein>
<dbReference type="Proteomes" id="UP000618591">
    <property type="component" value="Unassembled WGS sequence"/>
</dbReference>
<keyword evidence="6" id="KW-0732">Signal</keyword>
<comment type="similarity">
    <text evidence="1">Belongs to the peptidase M20A family.</text>
</comment>
<organism evidence="8 9">
    <name type="scientific">Sphingomonas psychrolutea</name>
    <dbReference type="NCBI Taxonomy" id="1259676"/>
    <lineage>
        <taxon>Bacteria</taxon>
        <taxon>Pseudomonadati</taxon>
        <taxon>Pseudomonadota</taxon>
        <taxon>Alphaproteobacteria</taxon>
        <taxon>Sphingomonadales</taxon>
        <taxon>Sphingomonadaceae</taxon>
        <taxon>Sphingomonas</taxon>
    </lineage>
</organism>
<sequence>MRALTTATILGLAAIASAASAQERPDQKAYFGLYKQLVETNTTLSTGSCTQAAAQIGARLTAAGYADSDITLFSVPDRAKEGGIVAVLKGSDAKAKPMLLLGHLDVVEAKRADWVRDPFTLIDEGGYYYARGTVDDKAMASVWADTLIRLKQEGYKPKRTIKLALTCGEETTFAFNGAEWLAKNKRDLIDAEFALNEGGGGRYGPDGKPQLLALQVGEKAAQNYTFEATNKGGHSSQPVPANAIYDLADALKAVHDYEFPVKFSETTRAFFGMTAVKSPPALRDAITKLLADPSDAAANTIVSTDKMMHSTLRTTCVATIVTAGHAENALPQRATANVNCRIFPGETVPDTLVKLQELAGPKVKVSANAPIRPTAIPPALDPKITGPVKAVAAKHYPGLPLLPLMSTGATDGVFLEAVGIPVYGVPGFFTDADGNGTHGLNERIRKDSLYQGRDYLFDLVKAFAG</sequence>
<proteinExistence type="inferred from homology"/>
<dbReference type="Pfam" id="PF01546">
    <property type="entry name" value="Peptidase_M20"/>
    <property type="match status" value="1"/>
</dbReference>
<evidence type="ECO:0000313" key="9">
    <source>
        <dbReference type="Proteomes" id="UP000618591"/>
    </source>
</evidence>
<dbReference type="InterPro" id="IPR002933">
    <property type="entry name" value="Peptidase_M20"/>
</dbReference>
<reference evidence="9" key="1">
    <citation type="journal article" date="2019" name="Int. J. Syst. Evol. Microbiol.">
        <title>The Global Catalogue of Microorganisms (GCM) 10K type strain sequencing project: providing services to taxonomists for standard genome sequencing and annotation.</title>
        <authorList>
            <consortium name="The Broad Institute Genomics Platform"/>
            <consortium name="The Broad Institute Genome Sequencing Center for Infectious Disease"/>
            <person name="Wu L."/>
            <person name="Ma J."/>
        </authorList>
    </citation>
    <scope>NUCLEOTIDE SEQUENCE [LARGE SCALE GENOMIC DNA]</scope>
    <source>
        <strain evidence="9">CGMCC 1.10106</strain>
    </source>
</reference>
<keyword evidence="4" id="KW-0378">Hydrolase</keyword>
<evidence type="ECO:0000256" key="2">
    <source>
        <dbReference type="ARBA" id="ARBA00022670"/>
    </source>
</evidence>
<accession>A0ABQ1GF50</accession>
<dbReference type="SUPFAM" id="SSF53187">
    <property type="entry name" value="Zn-dependent exopeptidases"/>
    <property type="match status" value="1"/>
</dbReference>
<dbReference type="NCBIfam" id="NF006596">
    <property type="entry name" value="PRK09133.1"/>
    <property type="match status" value="1"/>
</dbReference>
<dbReference type="PANTHER" id="PTHR45962">
    <property type="entry name" value="N-FATTY-ACYL-AMINO ACID SYNTHASE/HYDROLASE PM20D1"/>
    <property type="match status" value="1"/>
</dbReference>
<keyword evidence="2" id="KW-0645">Protease</keyword>
<evidence type="ECO:0000256" key="6">
    <source>
        <dbReference type="SAM" id="SignalP"/>
    </source>
</evidence>
<evidence type="ECO:0000259" key="7">
    <source>
        <dbReference type="Pfam" id="PF07687"/>
    </source>
</evidence>
<evidence type="ECO:0000256" key="5">
    <source>
        <dbReference type="ARBA" id="ARBA00022833"/>
    </source>
</evidence>
<evidence type="ECO:0000256" key="4">
    <source>
        <dbReference type="ARBA" id="ARBA00022801"/>
    </source>
</evidence>
<dbReference type="InterPro" id="IPR036264">
    <property type="entry name" value="Bact_exopeptidase_dim_dom"/>
</dbReference>
<evidence type="ECO:0000256" key="1">
    <source>
        <dbReference type="ARBA" id="ARBA00006247"/>
    </source>
</evidence>
<evidence type="ECO:0000256" key="3">
    <source>
        <dbReference type="ARBA" id="ARBA00022723"/>
    </source>
</evidence>
<dbReference type="InterPro" id="IPR047177">
    <property type="entry name" value="Pept_M20A"/>
</dbReference>
<dbReference type="Gene3D" id="1.10.150.900">
    <property type="match status" value="1"/>
</dbReference>
<name>A0ABQ1GF50_9SPHN</name>
<feature type="chain" id="PRO_5045236226" evidence="6">
    <location>
        <begin position="22"/>
        <end position="465"/>
    </location>
</feature>
<feature type="signal peptide" evidence="6">
    <location>
        <begin position="1"/>
        <end position="21"/>
    </location>
</feature>
<keyword evidence="3" id="KW-0479">Metal-binding</keyword>
<keyword evidence="5" id="KW-0862">Zinc</keyword>
<gene>
    <name evidence="8" type="ORF">GCM10011395_10760</name>
</gene>
<comment type="caution">
    <text evidence="8">The sequence shown here is derived from an EMBL/GenBank/DDBJ whole genome shotgun (WGS) entry which is preliminary data.</text>
</comment>
<dbReference type="Gene3D" id="3.30.70.360">
    <property type="match status" value="1"/>
</dbReference>
<evidence type="ECO:0000313" key="8">
    <source>
        <dbReference type="EMBL" id="GGA42326.1"/>
    </source>
</evidence>
<dbReference type="InterPro" id="IPR011650">
    <property type="entry name" value="Peptidase_M20_dimer"/>
</dbReference>
<feature type="domain" description="Peptidase M20 dimerisation" evidence="7">
    <location>
        <begin position="217"/>
        <end position="360"/>
    </location>
</feature>
<dbReference type="Gene3D" id="3.40.630.10">
    <property type="entry name" value="Zn peptidases"/>
    <property type="match status" value="1"/>
</dbReference>
<dbReference type="PANTHER" id="PTHR45962:SF1">
    <property type="entry name" value="N-FATTY-ACYL-AMINO ACID SYNTHASE_HYDROLASE PM20D1"/>
    <property type="match status" value="1"/>
</dbReference>
<dbReference type="RefSeq" id="WP_188445852.1">
    <property type="nucleotide sequence ID" value="NZ_BMDW01000005.1"/>
</dbReference>
<dbReference type="Pfam" id="PF07687">
    <property type="entry name" value="M20_dimer"/>
    <property type="match status" value="1"/>
</dbReference>
<dbReference type="EMBL" id="BMDW01000005">
    <property type="protein sequence ID" value="GGA42326.1"/>
    <property type="molecule type" value="Genomic_DNA"/>
</dbReference>